<gene>
    <name evidence="7" type="ORF">BBW65_06435</name>
</gene>
<evidence type="ECO:0000256" key="5">
    <source>
        <dbReference type="ARBA" id="ARBA00023136"/>
    </source>
</evidence>
<evidence type="ECO:0000256" key="1">
    <source>
        <dbReference type="ARBA" id="ARBA00004370"/>
    </source>
</evidence>
<dbReference type="Pfam" id="PF00213">
    <property type="entry name" value="OSCP"/>
    <property type="match status" value="1"/>
</dbReference>
<dbReference type="Proteomes" id="UP000092884">
    <property type="component" value="Chromosome"/>
</dbReference>
<evidence type="ECO:0000313" key="7">
    <source>
        <dbReference type="EMBL" id="ANV98454.1"/>
    </source>
</evidence>
<keyword evidence="3" id="KW-0375">Hydrogen ion transport</keyword>
<evidence type="ECO:0000256" key="6">
    <source>
        <dbReference type="ARBA" id="ARBA00023310"/>
    </source>
</evidence>
<keyword evidence="6" id="KW-0066">ATP synthesis</keyword>
<dbReference type="InterPro" id="IPR000711">
    <property type="entry name" value="ATPase_OSCP/dsu"/>
</dbReference>
<reference evidence="8" key="1">
    <citation type="submission" date="2016-07" db="EMBL/GenBank/DDBJ databases">
        <authorList>
            <person name="Florea S."/>
            <person name="Webb J.S."/>
            <person name="Jaromczyk J."/>
            <person name="Schardl C.L."/>
        </authorList>
    </citation>
    <scope>NUCLEOTIDE SEQUENCE [LARGE SCALE GENOMIC DNA]</scope>
    <source>
        <strain evidence="8">MIT 01-6242</strain>
    </source>
</reference>
<keyword evidence="2" id="KW-0813">Transport</keyword>
<evidence type="ECO:0000256" key="4">
    <source>
        <dbReference type="ARBA" id="ARBA00023065"/>
    </source>
</evidence>
<accession>A0A1B1U6N1</accession>
<evidence type="ECO:0000256" key="3">
    <source>
        <dbReference type="ARBA" id="ARBA00022781"/>
    </source>
</evidence>
<dbReference type="SUPFAM" id="SSF47928">
    <property type="entry name" value="N-terminal domain of the delta subunit of the F1F0-ATP synthase"/>
    <property type="match status" value="1"/>
</dbReference>
<keyword evidence="5" id="KW-0472">Membrane</keyword>
<dbReference type="NCBIfam" id="NF006291">
    <property type="entry name" value="PRK08474.1"/>
    <property type="match status" value="1"/>
</dbReference>
<organism evidence="7 8">
    <name type="scientific">Helicobacter enhydrae</name>
    <dbReference type="NCBI Taxonomy" id="222136"/>
    <lineage>
        <taxon>Bacteria</taxon>
        <taxon>Pseudomonadati</taxon>
        <taxon>Campylobacterota</taxon>
        <taxon>Epsilonproteobacteria</taxon>
        <taxon>Campylobacterales</taxon>
        <taxon>Helicobacteraceae</taxon>
        <taxon>Helicobacter</taxon>
    </lineage>
</organism>
<keyword evidence="8" id="KW-1185">Reference proteome</keyword>
<dbReference type="KEGG" id="het:BBW65_06435"/>
<dbReference type="AlphaFoldDB" id="A0A1B1U6N1"/>
<protein>
    <submittedName>
        <fullName evidence="7">Uncharacterized protein</fullName>
    </submittedName>
</protein>
<dbReference type="STRING" id="222136.BBW65_06435"/>
<dbReference type="GO" id="GO:0046933">
    <property type="term" value="F:proton-transporting ATP synthase activity, rotational mechanism"/>
    <property type="evidence" value="ECO:0007669"/>
    <property type="project" value="InterPro"/>
</dbReference>
<evidence type="ECO:0000313" key="8">
    <source>
        <dbReference type="Proteomes" id="UP000092884"/>
    </source>
</evidence>
<proteinExistence type="predicted"/>
<comment type="subcellular location">
    <subcellularLocation>
        <location evidence="1">Membrane</location>
    </subcellularLocation>
</comment>
<dbReference type="GO" id="GO:0016020">
    <property type="term" value="C:membrane"/>
    <property type="evidence" value="ECO:0007669"/>
    <property type="project" value="UniProtKB-SubCell"/>
</dbReference>
<dbReference type="Gene3D" id="1.10.520.20">
    <property type="entry name" value="N-terminal domain of the delta subunit of the F1F0-ATP synthase"/>
    <property type="match status" value="1"/>
</dbReference>
<dbReference type="EMBL" id="CP016503">
    <property type="protein sequence ID" value="ANV98454.1"/>
    <property type="molecule type" value="Genomic_DNA"/>
</dbReference>
<evidence type="ECO:0000256" key="2">
    <source>
        <dbReference type="ARBA" id="ARBA00022448"/>
    </source>
</evidence>
<keyword evidence="4" id="KW-0406">Ion transport</keyword>
<dbReference type="InterPro" id="IPR026015">
    <property type="entry name" value="ATP_synth_OSCP/delta_N_sf"/>
</dbReference>
<name>A0A1B1U6N1_9HELI</name>
<sequence length="175" mass="20430">MKKIANKYSLALIESVDLDTLALFCSYQAKIDESFKNQDFWTFVTSPLVVDDQKLELIKQVCGELDKTFAFFLRILVRNNRLKLLPLVMQNLALYLANKKKECRAFVYYHQKLGEENKAKLQEIILQKFGLKTEIVECIVSEEKMRISIEELGVEFSFSKERVMQKLKQSILSSF</sequence>
<dbReference type="RefSeq" id="WP_066341222.1">
    <property type="nucleotide sequence ID" value="NZ_CP016503.1"/>
</dbReference>